<evidence type="ECO:0000256" key="3">
    <source>
        <dbReference type="SAM" id="SignalP"/>
    </source>
</evidence>
<evidence type="ECO:0000256" key="2">
    <source>
        <dbReference type="SAM" id="Phobius"/>
    </source>
</evidence>
<feature type="signal peptide" evidence="3">
    <location>
        <begin position="1"/>
        <end position="30"/>
    </location>
</feature>
<comment type="caution">
    <text evidence="4">The sequence shown here is derived from an EMBL/GenBank/DDBJ whole genome shotgun (WGS) entry which is preliminary data.</text>
</comment>
<keyword evidence="5" id="KW-1185">Reference proteome</keyword>
<keyword evidence="2" id="KW-1133">Transmembrane helix</keyword>
<evidence type="ECO:0000313" key="5">
    <source>
        <dbReference type="Proteomes" id="UP001159405"/>
    </source>
</evidence>
<sequence>MERQKRFRFAARIFIIVWIIFVSEFKGVPAEKCDKIDDCSCRKSNGKVISLRKVDGVKGGPAFKNIPKNDFGQKFKASFDWNPCTAFTKGSGCNDALMCENPNREASTGQVLAQSAAAFTVNKDGSTTISYRSYAKREVHIKLKCDDTKYPGDTGDGVVVLPQPVKDSYHYKMTFTSKCACDDGCVTPPSPVDPTNPADPTVKPKHKRLSKGSIILITFFVLVFVYLICGVLIKKFKMGAEGLTEMVPNYAFWADIPSLIKVRSEVNVTPLTIPTPIPLLVKTSLADSSYAAGKGFLFKSAY</sequence>
<feature type="transmembrane region" description="Helical" evidence="2">
    <location>
        <begin position="214"/>
        <end position="233"/>
    </location>
</feature>
<dbReference type="PANTHER" id="PTHR15071">
    <property type="entry name" value="MANNOSE-6-PHOSPHATE RECEPTOR FAMILY MEMBER"/>
    <property type="match status" value="1"/>
</dbReference>
<feature type="chain" id="PRO_5046022365" description="Autophagy-related protein 27" evidence="3">
    <location>
        <begin position="31"/>
        <end position="302"/>
    </location>
</feature>
<dbReference type="PANTHER" id="PTHR15071:SF0">
    <property type="entry name" value="MANNOSE 6-PHOSPHATE RECEPTOR-LIKE PROTEIN 1"/>
    <property type="match status" value="1"/>
</dbReference>
<dbReference type="EMBL" id="CALNXK010000421">
    <property type="protein sequence ID" value="CAH3185311.1"/>
    <property type="molecule type" value="Genomic_DNA"/>
</dbReference>
<keyword evidence="1" id="KW-0325">Glycoprotein</keyword>
<evidence type="ECO:0000256" key="1">
    <source>
        <dbReference type="ARBA" id="ARBA00023180"/>
    </source>
</evidence>
<protein>
    <recommendedName>
        <fullName evidence="6">Autophagy-related protein 27</fullName>
    </recommendedName>
</protein>
<accession>A0ABN8S0S6</accession>
<dbReference type="Gene3D" id="2.70.130.10">
    <property type="entry name" value="Mannose-6-phosphate receptor binding domain"/>
    <property type="match status" value="1"/>
</dbReference>
<dbReference type="InterPro" id="IPR028927">
    <property type="entry name" value="Man-6-P_rcpt"/>
</dbReference>
<dbReference type="Proteomes" id="UP001159405">
    <property type="component" value="Unassembled WGS sequence"/>
</dbReference>
<keyword evidence="3" id="KW-0732">Signal</keyword>
<evidence type="ECO:0000313" key="4">
    <source>
        <dbReference type="EMBL" id="CAH3185311.1"/>
    </source>
</evidence>
<dbReference type="InterPro" id="IPR009011">
    <property type="entry name" value="Man6P_isomerase_rcpt-bd_dom_sf"/>
</dbReference>
<evidence type="ECO:0008006" key="6">
    <source>
        <dbReference type="Google" id="ProtNLM"/>
    </source>
</evidence>
<dbReference type="Pfam" id="PF02157">
    <property type="entry name" value="Man-6-P_recep"/>
    <property type="match status" value="1"/>
</dbReference>
<organism evidence="4 5">
    <name type="scientific">Porites lobata</name>
    <dbReference type="NCBI Taxonomy" id="104759"/>
    <lineage>
        <taxon>Eukaryota</taxon>
        <taxon>Metazoa</taxon>
        <taxon>Cnidaria</taxon>
        <taxon>Anthozoa</taxon>
        <taxon>Hexacorallia</taxon>
        <taxon>Scleractinia</taxon>
        <taxon>Fungiina</taxon>
        <taxon>Poritidae</taxon>
        <taxon>Porites</taxon>
    </lineage>
</organism>
<gene>
    <name evidence="4" type="ORF">PLOB_00032533</name>
</gene>
<reference evidence="4 5" key="1">
    <citation type="submission" date="2022-05" db="EMBL/GenBank/DDBJ databases">
        <authorList>
            <consortium name="Genoscope - CEA"/>
            <person name="William W."/>
        </authorList>
    </citation>
    <scope>NUCLEOTIDE SEQUENCE [LARGE SCALE GENOMIC DNA]</scope>
</reference>
<keyword evidence="2" id="KW-0472">Membrane</keyword>
<keyword evidence="2" id="KW-0812">Transmembrane</keyword>
<name>A0ABN8S0S6_9CNID</name>
<proteinExistence type="predicted"/>